<organism evidence="4 5">
    <name type="scientific">Fusarium beomiforme</name>
    <dbReference type="NCBI Taxonomy" id="44412"/>
    <lineage>
        <taxon>Eukaryota</taxon>
        <taxon>Fungi</taxon>
        <taxon>Dikarya</taxon>
        <taxon>Ascomycota</taxon>
        <taxon>Pezizomycotina</taxon>
        <taxon>Sordariomycetes</taxon>
        <taxon>Hypocreomycetidae</taxon>
        <taxon>Hypocreales</taxon>
        <taxon>Nectriaceae</taxon>
        <taxon>Fusarium</taxon>
        <taxon>Fusarium burgessii species complex</taxon>
    </lineage>
</organism>
<dbReference type="InterPro" id="IPR000195">
    <property type="entry name" value="Rab-GAP-TBC_dom"/>
</dbReference>
<reference evidence="4" key="2">
    <citation type="submission" date="2020-02" db="EMBL/GenBank/DDBJ databases">
        <title>Identification and distribution of gene clusters putatively required for synthesis of sphingolipid metabolism inhibitors in phylogenetically diverse species of the filamentous fungus Fusarium.</title>
        <authorList>
            <person name="Kim H.-S."/>
            <person name="Busman M."/>
            <person name="Brown D.W."/>
            <person name="Divon H."/>
            <person name="Uhlig S."/>
            <person name="Proctor R.H."/>
        </authorList>
    </citation>
    <scope>NUCLEOTIDE SEQUENCE</scope>
    <source>
        <strain evidence="4">NRRL 25174</strain>
    </source>
</reference>
<proteinExistence type="predicted"/>
<name>A0A9P5DZT2_9HYPO</name>
<dbReference type="FunFam" id="1.10.472.80:FF:000038">
    <property type="entry name" value="TBC1 domain family member 5"/>
    <property type="match status" value="1"/>
</dbReference>
<feature type="domain" description="Rab-GAP TBC" evidence="3">
    <location>
        <begin position="66"/>
        <end position="278"/>
    </location>
</feature>
<dbReference type="SMART" id="SM00164">
    <property type="entry name" value="TBC"/>
    <property type="match status" value="1"/>
</dbReference>
<accession>A0A9P5DZT2</accession>
<keyword evidence="5" id="KW-1185">Reference proteome</keyword>
<evidence type="ECO:0000256" key="1">
    <source>
        <dbReference type="ARBA" id="ARBA00022468"/>
    </source>
</evidence>
<dbReference type="Pfam" id="PF00566">
    <property type="entry name" value="RabGAP-TBC"/>
    <property type="match status" value="1"/>
</dbReference>
<dbReference type="Proteomes" id="UP000730481">
    <property type="component" value="Unassembled WGS sequence"/>
</dbReference>
<dbReference type="PROSITE" id="PS50086">
    <property type="entry name" value="TBC_RABGAP"/>
    <property type="match status" value="1"/>
</dbReference>
<evidence type="ECO:0000256" key="2">
    <source>
        <dbReference type="SAM" id="MobiDB-lite"/>
    </source>
</evidence>
<feature type="compositionally biased region" description="Polar residues" evidence="2">
    <location>
        <begin position="624"/>
        <end position="639"/>
    </location>
</feature>
<dbReference type="EMBL" id="PVQB02000091">
    <property type="protein sequence ID" value="KAF4343407.1"/>
    <property type="molecule type" value="Genomic_DNA"/>
</dbReference>
<dbReference type="PANTHER" id="PTHR22957">
    <property type="entry name" value="TBC1 DOMAIN FAMILY MEMBER GTPASE-ACTIVATING PROTEIN"/>
    <property type="match status" value="1"/>
</dbReference>
<evidence type="ECO:0000313" key="4">
    <source>
        <dbReference type="EMBL" id="KAF4343407.1"/>
    </source>
</evidence>
<dbReference type="SUPFAM" id="SSF47923">
    <property type="entry name" value="Ypt/Rab-GAP domain of gyp1p"/>
    <property type="match status" value="2"/>
</dbReference>
<feature type="region of interest" description="Disordered" evidence="2">
    <location>
        <begin position="571"/>
        <end position="651"/>
    </location>
</feature>
<dbReference type="Gene3D" id="1.10.8.270">
    <property type="entry name" value="putative rabgap domain of human tbc1 domain family member 14 like domains"/>
    <property type="match status" value="1"/>
</dbReference>
<feature type="compositionally biased region" description="Basic and acidic residues" evidence="2">
    <location>
        <begin position="581"/>
        <end position="592"/>
    </location>
</feature>
<sequence length="693" mass="76876">MGAQSGYLMDARLTFNVITFILDPVCDAGLSWSQVLDNERKNYAEKRDHFLKYIKHPEALAELNIDPLTEDPSSPWNTIRQDEVVRAEIQQDVKRLPDEASYHEDQTQSIILDILFMYCKINPERGGYRQGMHELLAPILHIIEQDAVDPTTLPEDIPLDDALVKTLNHSFIEHDAFILFSKLMERAQSFYEVKDAITAPGSSLRPSQFAEQSSAIVERSKFIHEVCLQKVDPELATHLTNIEILPQIFLIRWIRLLFSREFPFEQFLVLWDTIFAVDPALELIDLICVAMLIRIRWDLLEADYSVCLQLLLKYPPPSGVHGPHTFVDDALYLRDHLSPSGGSSLIMKYTGKMPTVSSPPQISRAGTPNFRGFNSFKQKGPGTRSQLSSPSRFLQQQGGMEALFQGAAKGAKGVFERGEKLGINQAVRDAMGEIKRNINEARSAPRSPQPLVGEQEAARSLAVLERRNRQLAAMLDETVSNLKAISDSNLDDKAKSLELIEIAAAKVQFVKIYLDDSSMEVPVLQSPPPEESPQQVAVAETAIAQPEPVSATSAEVGISCLQISESKAIPKNGAACSSSPDHMEVVTSDDKSANSLVPTRPAPVPTRSTLAQSSFSWMLEPDESGSSKASPISNKSPPTQHKKKMSNSASREKNAFLFGEVTESRSPLKSNEIFGLESLKKLKNDKDNNNTEG</sequence>
<dbReference type="GO" id="GO:0005096">
    <property type="term" value="F:GTPase activator activity"/>
    <property type="evidence" value="ECO:0007669"/>
    <property type="project" value="UniProtKB-KW"/>
</dbReference>
<gene>
    <name evidence="4" type="ORF">FBEOM_2626</name>
</gene>
<dbReference type="InterPro" id="IPR035969">
    <property type="entry name" value="Rab-GAP_TBC_sf"/>
</dbReference>
<dbReference type="OrthoDB" id="27140at2759"/>
<comment type="caution">
    <text evidence="4">The sequence shown here is derived from an EMBL/GenBank/DDBJ whole genome shotgun (WGS) entry which is preliminary data.</text>
</comment>
<dbReference type="FunFam" id="1.10.8.270:FF:000031">
    <property type="entry name" value="TBC1 domain family member 5"/>
    <property type="match status" value="1"/>
</dbReference>
<evidence type="ECO:0000313" key="5">
    <source>
        <dbReference type="Proteomes" id="UP000730481"/>
    </source>
</evidence>
<protein>
    <submittedName>
        <fullName evidence="4">TBC1 domain protein</fullName>
    </submittedName>
</protein>
<reference evidence="4" key="1">
    <citation type="journal article" date="2017" name="Mycologia">
        <title>Fusarium algeriense, sp. nov., a novel toxigenic crown rot pathogen of durum wheat from Algeria is nested in the Fusarium burgessii species complex.</title>
        <authorList>
            <person name="Laraba I."/>
            <person name="Keddad A."/>
            <person name="Boureghda H."/>
            <person name="Abdallah N."/>
            <person name="Vaughan M.M."/>
            <person name="Proctor R.H."/>
            <person name="Busman M."/>
            <person name="O'Donnell K."/>
        </authorList>
    </citation>
    <scope>NUCLEOTIDE SEQUENCE</scope>
    <source>
        <strain evidence="4">NRRL 25174</strain>
    </source>
</reference>
<dbReference type="Gene3D" id="1.10.472.80">
    <property type="entry name" value="Ypt/Rab-GAP domain of gyp1p, domain 3"/>
    <property type="match status" value="1"/>
</dbReference>
<keyword evidence="1" id="KW-0343">GTPase activation</keyword>
<evidence type="ECO:0000259" key="3">
    <source>
        <dbReference type="PROSITE" id="PS50086"/>
    </source>
</evidence>
<dbReference type="PANTHER" id="PTHR22957:SF337">
    <property type="entry name" value="TBC1 DOMAIN FAMILY MEMBER 5"/>
    <property type="match status" value="1"/>
</dbReference>
<feature type="compositionally biased region" description="Polar residues" evidence="2">
    <location>
        <begin position="606"/>
        <end position="616"/>
    </location>
</feature>
<dbReference type="AlphaFoldDB" id="A0A9P5DZT2"/>